<evidence type="ECO:0000256" key="5">
    <source>
        <dbReference type="ARBA" id="ARBA00022840"/>
    </source>
</evidence>
<keyword evidence="2 8" id="KW-0808">Transferase</keyword>
<organism evidence="12 13">
    <name type="scientific">Cyclotella atomus</name>
    <dbReference type="NCBI Taxonomy" id="382360"/>
    <lineage>
        <taxon>Eukaryota</taxon>
        <taxon>Sar</taxon>
        <taxon>Stramenopiles</taxon>
        <taxon>Ochrophyta</taxon>
        <taxon>Bacillariophyta</taxon>
        <taxon>Coscinodiscophyceae</taxon>
        <taxon>Thalassiosirophycidae</taxon>
        <taxon>Stephanodiscales</taxon>
        <taxon>Stephanodiscaceae</taxon>
        <taxon>Cyclotella</taxon>
    </lineage>
</organism>
<keyword evidence="3 8" id="KW-0547">Nucleotide-binding</keyword>
<comment type="catalytic activity">
    <reaction evidence="7">
        <text>L-seryl-[pyruvate dehydrogenase E1 alpha subunit] + ATP = O-phospho-L-seryl-[pyruvate dehydrogenase E1 alpha subunit] + ADP + H(+)</text>
        <dbReference type="Rhea" id="RHEA:23052"/>
        <dbReference type="Rhea" id="RHEA-COMP:13689"/>
        <dbReference type="Rhea" id="RHEA-COMP:13690"/>
        <dbReference type="ChEBI" id="CHEBI:15378"/>
        <dbReference type="ChEBI" id="CHEBI:29999"/>
        <dbReference type="ChEBI" id="CHEBI:30616"/>
        <dbReference type="ChEBI" id="CHEBI:83421"/>
        <dbReference type="ChEBI" id="CHEBI:456216"/>
        <dbReference type="EC" id="2.7.11.2"/>
    </reaction>
</comment>
<accession>A0ABD3NDS4</accession>
<comment type="similarity">
    <text evidence="1 8">Belongs to the PDK/BCKDK protein kinase family.</text>
</comment>
<dbReference type="InterPro" id="IPR036784">
    <property type="entry name" value="AK/P_DHK_N_sf"/>
</dbReference>
<comment type="caution">
    <text evidence="12">The sequence shown here is derived from an EMBL/GenBank/DDBJ whole genome shotgun (WGS) entry which is preliminary data.</text>
</comment>
<sequence>MALHMKNEKVVVAMAAIGRRSVAGFGSNRMADNFLDPSHMRGVTRSKATFMSQRHPVLTHSSYIRTMATHAADVGGSSLSSFNEEAQFHRKNASTDSVTKHPSPPSPPVKISMDELLALASCHPTPLSLADMYKYGDKPTSTKGGNDQFVDVVRLRNAQFLHRELPIRIAQRAIDLLTLPHGLNRTREVQSIANTYLQYLQSLRDIPCPTNAKTESDFTNALKNFILDRQSIPMAIARGLQSLKDERKAPVDGRRLAEMEEALSRFFTARVGLRFLVEHHVLTGNDENSDVLYKQQLELEGGLELLEDETLASETLESRDSRGCIQQNCDPIKEVKRTVARVTKLCRESYGISPEIQIVNCTVGNGADAPFTYVPHHLRYMLAELLKNSCRATVKSYLSGGSSHKEDHTKHHNDPDGGIHDSPTLPPIKVVITKGREDVTIKVADQGGGMPRSVSKHIWSFSHSTLSTEVRSKEDKHDFSEDFSGGHIRGFGLPLARIYARYFGGEVSIKSLEGYGVDAYLYLPVLGVACENLPQRVVRSPGNLDSSPTDSKQKILDGDGYDTGYESDEYWTDGSSRNDDFFQDSVVTRRSSAVVSNLNERAL</sequence>
<dbReference type="SUPFAM" id="SSF55874">
    <property type="entry name" value="ATPase domain of HSP90 chaperone/DNA topoisomerase II/histidine kinase"/>
    <property type="match status" value="1"/>
</dbReference>
<evidence type="ECO:0000259" key="11">
    <source>
        <dbReference type="Pfam" id="PF10436"/>
    </source>
</evidence>
<dbReference type="AlphaFoldDB" id="A0ABD3NDS4"/>
<dbReference type="GO" id="GO:0005759">
    <property type="term" value="C:mitochondrial matrix"/>
    <property type="evidence" value="ECO:0007669"/>
    <property type="project" value="UniProtKB-SubCell"/>
</dbReference>
<evidence type="ECO:0000256" key="1">
    <source>
        <dbReference type="ARBA" id="ARBA00006155"/>
    </source>
</evidence>
<dbReference type="GO" id="GO:0005524">
    <property type="term" value="F:ATP binding"/>
    <property type="evidence" value="ECO:0007669"/>
    <property type="project" value="UniProtKB-UniRule"/>
</dbReference>
<feature type="region of interest" description="Disordered" evidence="9">
    <location>
        <begin position="539"/>
        <end position="560"/>
    </location>
</feature>
<evidence type="ECO:0000256" key="7">
    <source>
        <dbReference type="ARBA" id="ARBA00048201"/>
    </source>
</evidence>
<feature type="region of interest" description="Disordered" evidence="9">
    <location>
        <begin position="85"/>
        <end position="107"/>
    </location>
</feature>
<name>A0ABD3NDS4_9STRA</name>
<dbReference type="GO" id="GO:0004740">
    <property type="term" value="F:pyruvate dehydrogenase (acetyl-transferring) kinase activity"/>
    <property type="evidence" value="ECO:0007669"/>
    <property type="project" value="UniProtKB-EC"/>
</dbReference>
<feature type="compositionally biased region" description="Basic and acidic residues" evidence="9">
    <location>
        <begin position="403"/>
        <end position="419"/>
    </location>
</feature>
<dbReference type="InterPro" id="IPR003594">
    <property type="entry name" value="HATPase_dom"/>
</dbReference>
<feature type="region of interest" description="Disordered" evidence="9">
    <location>
        <begin position="398"/>
        <end position="424"/>
    </location>
</feature>
<feature type="domain" description="Histidine kinase/HSP90-like ATPase" evidence="10">
    <location>
        <begin position="375"/>
        <end position="525"/>
    </location>
</feature>
<keyword evidence="5 8" id="KW-0067">ATP-binding</keyword>
<dbReference type="Gene3D" id="1.20.140.20">
    <property type="entry name" value="Alpha-ketoacid/pyruvate dehydrogenase kinase, N-terminal domain"/>
    <property type="match status" value="1"/>
</dbReference>
<dbReference type="SUPFAM" id="SSF69012">
    <property type="entry name" value="alpha-ketoacid dehydrogenase kinase, N-terminal domain"/>
    <property type="match status" value="1"/>
</dbReference>
<feature type="domain" description="Branched-chain alpha-ketoacid dehydrogenase kinase/Pyruvate dehydrogenase kinase N-terminal" evidence="11">
    <location>
        <begin position="126"/>
        <end position="287"/>
    </location>
</feature>
<keyword evidence="13" id="KW-1185">Reference proteome</keyword>
<dbReference type="Gene3D" id="3.30.565.10">
    <property type="entry name" value="Histidine kinase-like ATPase, C-terminal domain"/>
    <property type="match status" value="1"/>
</dbReference>
<gene>
    <name evidence="12" type="ORF">ACHAWO_008488</name>
</gene>
<dbReference type="EC" id="2.7.11.-" evidence="8"/>
<evidence type="ECO:0000256" key="8">
    <source>
        <dbReference type="RuleBase" id="RU366032"/>
    </source>
</evidence>
<evidence type="ECO:0000256" key="9">
    <source>
        <dbReference type="SAM" id="MobiDB-lite"/>
    </source>
</evidence>
<keyword evidence="6 8" id="KW-0496">Mitochondrion</keyword>
<reference evidence="12 13" key="1">
    <citation type="submission" date="2024-10" db="EMBL/GenBank/DDBJ databases">
        <title>Updated reference genomes for cyclostephanoid diatoms.</title>
        <authorList>
            <person name="Roberts W.R."/>
            <person name="Alverson A.J."/>
        </authorList>
    </citation>
    <scope>NUCLEOTIDE SEQUENCE [LARGE SCALE GENOMIC DNA]</scope>
    <source>
        <strain evidence="12 13">AJA010-31</strain>
    </source>
</reference>
<evidence type="ECO:0000259" key="10">
    <source>
        <dbReference type="Pfam" id="PF02518"/>
    </source>
</evidence>
<dbReference type="InterPro" id="IPR039028">
    <property type="entry name" value="BCKD/PDK"/>
</dbReference>
<dbReference type="InterPro" id="IPR036890">
    <property type="entry name" value="HATPase_C_sf"/>
</dbReference>
<protein>
    <recommendedName>
        <fullName evidence="8">Protein-serine/threonine kinase</fullName>
        <ecNumber evidence="8">2.7.11.-</ecNumber>
    </recommendedName>
</protein>
<dbReference type="Pfam" id="PF02518">
    <property type="entry name" value="HATPase_c"/>
    <property type="match status" value="1"/>
</dbReference>
<proteinExistence type="inferred from homology"/>
<dbReference type="PANTHER" id="PTHR11947:SF3">
    <property type="entry name" value="[PYRUVATE DEHYDROGENASE (ACETYL-TRANSFERRING)] KINASE, MITOCHONDRIAL"/>
    <property type="match status" value="1"/>
</dbReference>
<dbReference type="InterPro" id="IPR018955">
    <property type="entry name" value="BCDHK/PDK_N"/>
</dbReference>
<dbReference type="Proteomes" id="UP001530400">
    <property type="component" value="Unassembled WGS sequence"/>
</dbReference>
<keyword evidence="4 8" id="KW-0418">Kinase</keyword>
<evidence type="ECO:0000256" key="4">
    <source>
        <dbReference type="ARBA" id="ARBA00022777"/>
    </source>
</evidence>
<evidence type="ECO:0000256" key="3">
    <source>
        <dbReference type="ARBA" id="ARBA00022741"/>
    </source>
</evidence>
<dbReference type="EMBL" id="JALLPJ020001210">
    <property type="protein sequence ID" value="KAL3774092.1"/>
    <property type="molecule type" value="Genomic_DNA"/>
</dbReference>
<evidence type="ECO:0000313" key="13">
    <source>
        <dbReference type="Proteomes" id="UP001530400"/>
    </source>
</evidence>
<evidence type="ECO:0000256" key="6">
    <source>
        <dbReference type="ARBA" id="ARBA00023128"/>
    </source>
</evidence>
<evidence type="ECO:0000313" key="12">
    <source>
        <dbReference type="EMBL" id="KAL3774092.1"/>
    </source>
</evidence>
<evidence type="ECO:0000256" key="2">
    <source>
        <dbReference type="ARBA" id="ARBA00022679"/>
    </source>
</evidence>
<dbReference type="Pfam" id="PF10436">
    <property type="entry name" value="BCDHK_Adom3"/>
    <property type="match status" value="1"/>
</dbReference>
<dbReference type="PANTHER" id="PTHR11947">
    <property type="entry name" value="PYRUVATE DEHYDROGENASE KINASE"/>
    <property type="match status" value="1"/>
</dbReference>
<comment type="subcellular location">
    <subcellularLocation>
        <location evidence="8">Mitochondrion matrix</location>
    </subcellularLocation>
</comment>